<gene>
    <name evidence="5" type="ORF">WMW72_20755</name>
</gene>
<sequence>MMMDNAAEYLAVLEQRIPQLDEELRPLAAYLIELATGSYVREDEDAYVKSRELLLAMAGEGGYTPALFEPLVRIVRELLGEEWAQFLAYITEHAAEYPHGTSYARRPFRHSDASVHMLKVYNKLLSLLKMHQDGFVLIEYLTTPQEGRHYVLSRALGDRIAFELDQGSVEVKEALKEIIYGENQTALLTHEMISGIVMSHDEEAYRMLGELLIAARLQEGLRQSIVERMDEGTLAGTLYILKLIIDHDFIRYSSVVRGLGVWTGMGLEAANHRVAGQLIEQAYLVLTDETIRETWLSSDNANQVYLSLWATAVHEERDLYERIDKVMKQGEIYQKIVAQYVLANSENKDIRFRTARLYLHETDPELRYWLLNNYAYALDYTWKHDSKNGHRRQISVWRHPLLEDKSARRHDFEQLLHIARSMRGQEQSRPSKVLDFAHVTYDSDLPVRKLLYLTAYDMDTAWIAELIALKDLVSTDLRGELLSFFMQDTNDRVQRDFLFASLSDKSMKNRELALETCMELDLTGEELQQLEALLKLKTGSLRQSVIGLLLLQPEEKLACCLERLLLSKIELQRLAALEVIAELSEDEQKQEQYERIRPLVSHLPQPTRNEQLLIDKLSRTDAYTQENGFGLYDPASTESWLLSLPESGDFQVADMFTLEPEAALQFLKGLDELIHEHREVEYEAEYYAGYKEKLLIGTMLRRLRPWDESDQGKELAALPLAEVWEEYLNKSGFGPEELLQLQFYSSLESLDQSLGRLYRYFSHTMEYQALDKHRLLEGERGELAGRLYPLAWIKQVQEAVENCEYSHQVRILLQSFYADSHNLNTFNKIDQMLNAIMQSVTEAEWAEHSGLIHLLTQPWRGLERRGKKDDASFRTMFHTLYTFQRLEKLPNSYSELDLDDYLRAFQSGLIGEGELYKVLLSGKDCRNFLQSLTSSRYAWIEEHPQLLALRSTIIDRLLQIELGRGELPTEATPLAMRLQKTEGIAYWTSLLSGLDKDPFVRGYVYSYNDSFTKKETFSHLLKICHPKAGEDADLLRTLLQGKGISEKRLLEAAMYAPQWIEIVAEYLDWPGLRKAAWYFHAHINESFSAEKETTVAHYSPITPQEFNDGAFDIAWFEQAYQELGAERFEVLYQAAKYISAGGNHRRSQLFADAVLGRLNKDELVLSVNEKRNKDHLLSYSLLPLDEDRDRDIRERYELIQRFLKQSKTFGAQRQASEGQAAEIALGNLARNAGYADVIRLKWDMEGRKLDDLLSYFQPYALDEETSVQLVIDEQGQSDIELTSKGKLLKSVPARYKKHEHLIALKAAKSELTDQYRRAREELEKSMVAGSAFTKRELTGLFHNPVIRPLVKALVWTHSGSLGYFDPETGRLVEPSGETTPLVNEADLLIAHPLHLYRSGRWSEYQKDLYDRQLRQPFKQIFRELYLPNTDELDNGTVSRRYAGHQVQPKKTVALLKGRKWTVSYEEGLQKVYHAENVIASLYAMADWFSPADTEAPTLETVQFMDRTTYKSIPFRDVPELVFSEVMRDIDLVVSVAHVGGVDPEASLSTVEMRRVIVAESVRLLKLDQVRVEGHYALIRGKLGEYSVHLGSGQVYKQAQGALHIIPVHAQHRGRLFLPFMDEDPRTAEIVSKIALLAEDTKIKDPSILMQLQ</sequence>
<dbReference type="InterPro" id="IPR056639">
    <property type="entry name" value="DUF7737"/>
</dbReference>
<protein>
    <submittedName>
        <fullName evidence="5">DUF4132 domain-containing protein</fullName>
    </submittedName>
</protein>
<keyword evidence="6" id="KW-1185">Reference proteome</keyword>
<feature type="domain" description="DUF4132" evidence="2">
    <location>
        <begin position="1285"/>
        <end position="1460"/>
    </location>
</feature>
<accession>A0ABU9DN93</accession>
<feature type="coiled-coil region" evidence="1">
    <location>
        <begin position="1301"/>
        <end position="1328"/>
    </location>
</feature>
<dbReference type="InterPro" id="IPR025406">
    <property type="entry name" value="DUF4132"/>
</dbReference>
<keyword evidence="1" id="KW-0175">Coiled coil</keyword>
<dbReference type="EMBL" id="JBBPCC010000014">
    <property type="protein sequence ID" value="MEK8130340.1"/>
    <property type="molecule type" value="Genomic_DNA"/>
</dbReference>
<name>A0ABU9DN93_9BACL</name>
<dbReference type="Pfam" id="PF24879">
    <property type="entry name" value="DUF7737"/>
    <property type="match status" value="1"/>
</dbReference>
<organism evidence="5 6">
    <name type="scientific">Paenibacillus filicis</name>
    <dbReference type="NCBI Taxonomy" id="669464"/>
    <lineage>
        <taxon>Bacteria</taxon>
        <taxon>Bacillati</taxon>
        <taxon>Bacillota</taxon>
        <taxon>Bacilli</taxon>
        <taxon>Bacillales</taxon>
        <taxon>Paenibacillaceae</taxon>
        <taxon>Paenibacillus</taxon>
    </lineage>
</organism>
<evidence type="ECO:0000313" key="5">
    <source>
        <dbReference type="EMBL" id="MEK8130340.1"/>
    </source>
</evidence>
<evidence type="ECO:0000313" key="6">
    <source>
        <dbReference type="Proteomes" id="UP001469365"/>
    </source>
</evidence>
<dbReference type="Pfam" id="PF18991">
    <property type="entry name" value="DUF5724"/>
    <property type="match status" value="1"/>
</dbReference>
<dbReference type="Pfam" id="PF13569">
    <property type="entry name" value="DUF4132"/>
    <property type="match status" value="1"/>
</dbReference>
<evidence type="ECO:0000259" key="2">
    <source>
        <dbReference type="Pfam" id="PF13569"/>
    </source>
</evidence>
<proteinExistence type="predicted"/>
<reference evidence="5 6" key="1">
    <citation type="submission" date="2024-04" db="EMBL/GenBank/DDBJ databases">
        <title>draft genome sequnece of Paenibacillus filicis.</title>
        <authorList>
            <person name="Kim D.-U."/>
        </authorList>
    </citation>
    <scope>NUCLEOTIDE SEQUENCE [LARGE SCALE GENOMIC DNA]</scope>
    <source>
        <strain evidence="5 6">KACC14197</strain>
    </source>
</reference>
<feature type="domain" description="DUF5724" evidence="3">
    <location>
        <begin position="64"/>
        <end position="1244"/>
    </location>
</feature>
<evidence type="ECO:0000259" key="3">
    <source>
        <dbReference type="Pfam" id="PF18991"/>
    </source>
</evidence>
<comment type="caution">
    <text evidence="5">The sequence shown here is derived from an EMBL/GenBank/DDBJ whole genome shotgun (WGS) entry which is preliminary data.</text>
</comment>
<evidence type="ECO:0000259" key="4">
    <source>
        <dbReference type="Pfam" id="PF24879"/>
    </source>
</evidence>
<feature type="domain" description="DUF7737" evidence="4">
    <location>
        <begin position="1550"/>
        <end position="1651"/>
    </location>
</feature>
<dbReference type="Proteomes" id="UP001469365">
    <property type="component" value="Unassembled WGS sequence"/>
</dbReference>
<dbReference type="InterPro" id="IPR043782">
    <property type="entry name" value="DUF5724"/>
</dbReference>
<dbReference type="RefSeq" id="WP_341417471.1">
    <property type="nucleotide sequence ID" value="NZ_JBBPCC010000014.1"/>
</dbReference>
<evidence type="ECO:0000256" key="1">
    <source>
        <dbReference type="SAM" id="Coils"/>
    </source>
</evidence>